<feature type="transmembrane region" description="Helical" evidence="1">
    <location>
        <begin position="89"/>
        <end position="106"/>
    </location>
</feature>
<dbReference type="RefSeq" id="WP_124086727.1">
    <property type="nucleotide sequence ID" value="NZ_UXAW01000067.1"/>
</dbReference>
<keyword evidence="3" id="KW-1185">Reference proteome</keyword>
<sequence>MSLIASTPRGFSLAGWRAVAGVTLGWCLAPALLAGLGWMVLQISGPDRIGPDYPGWEMLAVFFALSPLITGPVWGVIGAGAAWGMQHGAYGSLSAALLGALAGFAAEVSTGIPLLAPLGAAFATFHRFTLALIRPGAF</sequence>
<evidence type="ECO:0000313" key="3">
    <source>
        <dbReference type="Proteomes" id="UP000277498"/>
    </source>
</evidence>
<feature type="transmembrane region" description="Helical" evidence="1">
    <location>
        <begin position="61"/>
        <end position="82"/>
    </location>
</feature>
<organism evidence="2 3">
    <name type="scientific">Pseudogemmobacter humi</name>
    <dbReference type="NCBI Taxonomy" id="2483812"/>
    <lineage>
        <taxon>Bacteria</taxon>
        <taxon>Pseudomonadati</taxon>
        <taxon>Pseudomonadota</taxon>
        <taxon>Alphaproteobacteria</taxon>
        <taxon>Rhodobacterales</taxon>
        <taxon>Paracoccaceae</taxon>
        <taxon>Pseudogemmobacter</taxon>
    </lineage>
</organism>
<keyword evidence="1" id="KW-1133">Transmembrane helix</keyword>
<reference evidence="2 3" key="1">
    <citation type="submission" date="2018-11" db="EMBL/GenBank/DDBJ databases">
        <authorList>
            <person name="Criscuolo A."/>
        </authorList>
    </citation>
    <scope>NUCLEOTIDE SEQUENCE [LARGE SCALE GENOMIC DNA]</scope>
    <source>
        <strain evidence="2">ACIP111625</strain>
    </source>
</reference>
<dbReference type="AlphaFoldDB" id="A0A3P5XHW2"/>
<dbReference type="Proteomes" id="UP000277498">
    <property type="component" value="Unassembled WGS sequence"/>
</dbReference>
<dbReference type="EMBL" id="UXAW01000067">
    <property type="protein sequence ID" value="VDC28312.1"/>
    <property type="molecule type" value="Genomic_DNA"/>
</dbReference>
<gene>
    <name evidence="2" type="ORF">XINFAN_02086</name>
</gene>
<proteinExistence type="predicted"/>
<keyword evidence="1" id="KW-0472">Membrane</keyword>
<accession>A0A3P5XHW2</accession>
<name>A0A3P5XHW2_9RHOB</name>
<protein>
    <submittedName>
        <fullName evidence="2">Uncharacterized protein</fullName>
    </submittedName>
</protein>
<evidence type="ECO:0000256" key="1">
    <source>
        <dbReference type="SAM" id="Phobius"/>
    </source>
</evidence>
<keyword evidence="1" id="KW-0812">Transmembrane</keyword>
<dbReference type="OrthoDB" id="7862387at2"/>
<feature type="transmembrane region" description="Helical" evidence="1">
    <location>
        <begin position="18"/>
        <end position="41"/>
    </location>
</feature>
<evidence type="ECO:0000313" key="2">
    <source>
        <dbReference type="EMBL" id="VDC28312.1"/>
    </source>
</evidence>